<evidence type="ECO:0000313" key="1">
    <source>
        <dbReference type="EMBL" id="DAE31506.1"/>
    </source>
</evidence>
<organism evidence="1">
    <name type="scientific">virus sp. ctBM815</name>
    <dbReference type="NCBI Taxonomy" id="2825806"/>
    <lineage>
        <taxon>Viruses</taxon>
    </lineage>
</organism>
<reference evidence="1" key="1">
    <citation type="journal article" date="2021" name="Proc. Natl. Acad. Sci. U.S.A.">
        <title>A Catalog of Tens of Thousands of Viruses from Human Metagenomes Reveals Hidden Associations with Chronic Diseases.</title>
        <authorList>
            <person name="Tisza M.J."/>
            <person name="Buck C.B."/>
        </authorList>
    </citation>
    <scope>NUCLEOTIDE SEQUENCE</scope>
    <source>
        <strain evidence="1">CtBM815</strain>
    </source>
</reference>
<proteinExistence type="predicted"/>
<sequence length="42" mass="4749">MFSIKHTDNIVVSIAPVSSSVRRCYTELLFTHTIRIAEIIVS</sequence>
<protein>
    <submittedName>
        <fullName evidence="1">Uncharacterized protein</fullName>
    </submittedName>
</protein>
<accession>A0A8S5RK87</accession>
<name>A0A8S5RK87_9VIRU</name>
<dbReference type="EMBL" id="BK059109">
    <property type="protein sequence ID" value="DAE31506.1"/>
    <property type="molecule type" value="Genomic_DNA"/>
</dbReference>